<evidence type="ECO:0000313" key="2">
    <source>
        <dbReference type="Proteomes" id="UP000318578"/>
    </source>
</evidence>
<dbReference type="OrthoDB" id="4350430at2"/>
<keyword evidence="2" id="KW-1185">Reference proteome</keyword>
<reference evidence="1 2" key="1">
    <citation type="submission" date="2019-07" db="EMBL/GenBank/DDBJ databases">
        <title>New species of Amycolatopsis and Streptomyces.</title>
        <authorList>
            <person name="Duangmal K."/>
            <person name="Teo W.F.A."/>
            <person name="Lipun K."/>
        </authorList>
    </citation>
    <scope>NUCLEOTIDE SEQUENCE [LARGE SCALE GENOMIC DNA]</scope>
    <source>
        <strain evidence="1 2">JCM 30562</strain>
    </source>
</reference>
<organism evidence="1 2">
    <name type="scientific">Amycolatopsis acidiphila</name>
    <dbReference type="NCBI Taxonomy" id="715473"/>
    <lineage>
        <taxon>Bacteria</taxon>
        <taxon>Bacillati</taxon>
        <taxon>Actinomycetota</taxon>
        <taxon>Actinomycetes</taxon>
        <taxon>Pseudonocardiales</taxon>
        <taxon>Pseudonocardiaceae</taxon>
        <taxon>Amycolatopsis</taxon>
    </lineage>
</organism>
<dbReference type="EMBL" id="VJZA01000040">
    <property type="protein sequence ID" value="TVT20002.1"/>
    <property type="molecule type" value="Genomic_DNA"/>
</dbReference>
<dbReference type="PANTHER" id="PTHR11102">
    <property type="entry name" value="SEL-1-LIKE PROTEIN"/>
    <property type="match status" value="1"/>
</dbReference>
<dbReference type="Gene3D" id="1.25.40.10">
    <property type="entry name" value="Tetratricopeptide repeat domain"/>
    <property type="match status" value="2"/>
</dbReference>
<gene>
    <name evidence="1" type="ORF">FNH06_22030</name>
</gene>
<protein>
    <submittedName>
        <fullName evidence="1">Sel1 repeat family protein</fullName>
    </submittedName>
</protein>
<dbReference type="Proteomes" id="UP000318578">
    <property type="component" value="Unassembled WGS sequence"/>
</dbReference>
<proteinExistence type="predicted"/>
<comment type="caution">
    <text evidence="1">The sequence shown here is derived from an EMBL/GenBank/DDBJ whole genome shotgun (WGS) entry which is preliminary data.</text>
</comment>
<dbReference type="AlphaFoldDB" id="A0A558A6X7"/>
<dbReference type="PANTHER" id="PTHR11102:SF160">
    <property type="entry name" value="ERAD-ASSOCIATED E3 UBIQUITIN-PROTEIN LIGASE COMPONENT HRD3"/>
    <property type="match status" value="1"/>
</dbReference>
<accession>A0A558A6X7</accession>
<dbReference type="Pfam" id="PF13374">
    <property type="entry name" value="TPR_10"/>
    <property type="match status" value="4"/>
</dbReference>
<dbReference type="RefSeq" id="WP_144641770.1">
    <property type="nucleotide sequence ID" value="NZ_BNAX01000005.1"/>
</dbReference>
<sequence>MSLDDLRVHTAVVDVPYLPRPTKEREVCEHLRARRPVLIVGPSMVGKTRLAAVAVRQVLPDTPLLLPDSPTALGDLDKADITPDQHVIWLDDLDRFLINGGLTAGLIQRLQTSNWIVATLRGHEWDRLQPTDQLRSPEWDVLRLFQLVLLDRDRDRPTDEDLRCAVPDEDIRARIARTGIGEYVGAAQHVRDQLTVAESANPLGYALVAGVADWSRMGLTRAVPAELLPRLAKARLTGRRRDELDNDEKYRAALDWAAREINPTVSLLEPADGTYRVYDLVLDHLATATDRTVPATTWQLAIDEAAADELTAVGYQAAMIHELPDIAGAAWQKAADAGNLDAMSNLGVLLKEWGDTVEAERWWRQAANAGHLLAMSNLGALLQERGDIAEAEHWYRQAANAGHLFAMHNLGVLLQERGDIAEAEHWYRQAANAGHLFAMHNLGVLLQERGDIAEAEHWCHQAANAGHRDAMFNLGVLLQERGATVEAEHWWRQAANAGQPEAMHNLGVLLHERGDTAEAEHWWYQAANVS</sequence>
<evidence type="ECO:0000313" key="1">
    <source>
        <dbReference type="EMBL" id="TVT20002.1"/>
    </source>
</evidence>
<dbReference type="InterPro" id="IPR027417">
    <property type="entry name" value="P-loop_NTPase"/>
</dbReference>
<dbReference type="InterPro" id="IPR006597">
    <property type="entry name" value="Sel1-like"/>
</dbReference>
<dbReference type="InterPro" id="IPR011990">
    <property type="entry name" value="TPR-like_helical_dom_sf"/>
</dbReference>
<dbReference type="SUPFAM" id="SSF81901">
    <property type="entry name" value="HCP-like"/>
    <property type="match status" value="1"/>
</dbReference>
<dbReference type="SMART" id="SM00671">
    <property type="entry name" value="SEL1"/>
    <property type="match status" value="6"/>
</dbReference>
<dbReference type="Pfam" id="PF08238">
    <property type="entry name" value="Sel1"/>
    <property type="match status" value="2"/>
</dbReference>
<dbReference type="InterPro" id="IPR050767">
    <property type="entry name" value="Sel1_AlgK"/>
</dbReference>
<dbReference type="SUPFAM" id="SSF52540">
    <property type="entry name" value="P-loop containing nucleoside triphosphate hydrolases"/>
    <property type="match status" value="1"/>
</dbReference>
<name>A0A558A6X7_9PSEU</name>